<comment type="caution">
    <text evidence="10">The sequence shown here is derived from an EMBL/GenBank/DDBJ whole genome shotgun (WGS) entry which is preliminary data.</text>
</comment>
<evidence type="ECO:0000256" key="1">
    <source>
        <dbReference type="ARBA" id="ARBA00001255"/>
    </source>
</evidence>
<dbReference type="PRINTS" id="PR00740">
    <property type="entry name" value="GLHYDRLASE27"/>
</dbReference>
<comment type="catalytic activity">
    <reaction evidence="1 7">
        <text>Hydrolysis of terminal, non-reducing alpha-D-galactose residues in alpha-D-galactosides, including galactose oligosaccharides, galactomannans and galactolipids.</text>
        <dbReference type="EC" id="3.2.1.22"/>
    </reaction>
</comment>
<dbReference type="Gene3D" id="2.60.40.1180">
    <property type="entry name" value="Golgi alpha-mannosidase II"/>
    <property type="match status" value="1"/>
</dbReference>
<evidence type="ECO:0000256" key="8">
    <source>
        <dbReference type="SAM" id="Phobius"/>
    </source>
</evidence>
<dbReference type="Pfam" id="PF16499">
    <property type="entry name" value="Melibiase_2"/>
    <property type="match status" value="1"/>
</dbReference>
<keyword evidence="11" id="KW-1185">Reference proteome</keyword>
<reference evidence="10" key="1">
    <citation type="submission" date="2022-06" db="EMBL/GenBank/DDBJ databases">
        <authorList>
            <consortium name="SYNGENTA / RWTH Aachen University"/>
        </authorList>
    </citation>
    <scope>NUCLEOTIDE SEQUENCE</scope>
</reference>
<evidence type="ECO:0000259" key="9">
    <source>
        <dbReference type="Pfam" id="PF17801"/>
    </source>
</evidence>
<dbReference type="InterPro" id="IPR013780">
    <property type="entry name" value="Glyco_hydro_b"/>
</dbReference>
<dbReference type="InterPro" id="IPR017853">
    <property type="entry name" value="GH"/>
</dbReference>
<evidence type="ECO:0000256" key="7">
    <source>
        <dbReference type="RuleBase" id="RU361168"/>
    </source>
</evidence>
<name>A0AAV0BJD2_PHAPC</name>
<dbReference type="InterPro" id="IPR002241">
    <property type="entry name" value="Glyco_hydro_27"/>
</dbReference>
<feature type="transmembrane region" description="Helical" evidence="8">
    <location>
        <begin position="12"/>
        <end position="35"/>
    </location>
</feature>
<dbReference type="SUPFAM" id="SSF51445">
    <property type="entry name" value="(Trans)glycosidases"/>
    <property type="match status" value="1"/>
</dbReference>
<dbReference type="EC" id="3.2.1.22" evidence="3 7"/>
<dbReference type="Proteomes" id="UP001153365">
    <property type="component" value="Unassembled WGS sequence"/>
</dbReference>
<dbReference type="Gene3D" id="3.20.20.70">
    <property type="entry name" value="Aldolase class I"/>
    <property type="match status" value="1"/>
</dbReference>
<accession>A0AAV0BJD2</accession>
<evidence type="ECO:0000313" key="10">
    <source>
        <dbReference type="EMBL" id="CAH7686666.1"/>
    </source>
</evidence>
<keyword evidence="8" id="KW-0812">Transmembrane</keyword>
<evidence type="ECO:0000256" key="3">
    <source>
        <dbReference type="ARBA" id="ARBA00012755"/>
    </source>
</evidence>
<evidence type="ECO:0000256" key="2">
    <source>
        <dbReference type="ARBA" id="ARBA00009743"/>
    </source>
</evidence>
<proteinExistence type="inferred from homology"/>
<dbReference type="InterPro" id="IPR041233">
    <property type="entry name" value="Melibiase_C"/>
</dbReference>
<keyword evidence="4" id="KW-0732">Signal</keyword>
<evidence type="ECO:0000256" key="5">
    <source>
        <dbReference type="ARBA" id="ARBA00022801"/>
    </source>
</evidence>
<evidence type="ECO:0000256" key="4">
    <source>
        <dbReference type="ARBA" id="ARBA00022729"/>
    </source>
</evidence>
<dbReference type="AlphaFoldDB" id="A0AAV0BJD2"/>
<dbReference type="EMBL" id="CALTRL010005808">
    <property type="protein sequence ID" value="CAH7686666.1"/>
    <property type="molecule type" value="Genomic_DNA"/>
</dbReference>
<keyword evidence="5 7" id="KW-0378">Hydrolase</keyword>
<evidence type="ECO:0000313" key="11">
    <source>
        <dbReference type="Proteomes" id="UP001153365"/>
    </source>
</evidence>
<keyword evidence="6 7" id="KW-0326">Glycosidase</keyword>
<keyword evidence="8" id="KW-0472">Membrane</keyword>
<sequence>MKGHLRDRWNTNLSFFYSSTILSSIIIFGLIGPILTENSNDKPAMGWNSFPAFECKIDERTMGRQVDLINEKQLSGSGYKTFVLECGWEGKTRKDGTPSTYRKRFRSGMKAFGDHVRNNGLRLGVLSPMGGEECRGKKRKKKRAVLEKRKKRGVYDPKKYLQTLVDWGTTHIRHRPCYWAAPWLIQDPEASKRINNRYIEMANLVRDLKRPDMIYAAGVLANSPEANNIKANSYRISHDNLPYWFSITSIINSAAGHLGRNGPSGFRDLHTLHFGKSSLTQVEKLTQFIFWAAAKSPLIFSNKIEDLDQSDLDILKHKATIDINQDPKAKGITLKRRYTDEKDVWAGTTGDGSVFAVIINWKDSTENHNVLLSDVGLSEARVIDIWTGQDYGVIKDNHTFIIGPHACVFVKFTESKPAPPRKFKKIPAEKGDTMGSAYLRNVNDKDKAISNIDQGGYSGARFVDVDGGGEGGRVLVSFDYSNAELAVDVQYSLIIKRPYRRRAVITVNDTDKTIVEFPISGPSWQDITRDYLVELPGFYPGESNKVLIEGYEGWAPDIVSLGVLENVTPAA</sequence>
<dbReference type="GO" id="GO:0004557">
    <property type="term" value="F:alpha-galactosidase activity"/>
    <property type="evidence" value="ECO:0007669"/>
    <property type="project" value="UniProtKB-EC"/>
</dbReference>
<keyword evidence="8" id="KW-1133">Transmembrane helix</keyword>
<feature type="domain" description="Alpha galactosidase C-terminal" evidence="9">
    <location>
        <begin position="340"/>
        <end position="412"/>
    </location>
</feature>
<organism evidence="10 11">
    <name type="scientific">Phakopsora pachyrhizi</name>
    <name type="common">Asian soybean rust disease fungus</name>
    <dbReference type="NCBI Taxonomy" id="170000"/>
    <lineage>
        <taxon>Eukaryota</taxon>
        <taxon>Fungi</taxon>
        <taxon>Dikarya</taxon>
        <taxon>Basidiomycota</taxon>
        <taxon>Pucciniomycotina</taxon>
        <taxon>Pucciniomycetes</taxon>
        <taxon>Pucciniales</taxon>
        <taxon>Phakopsoraceae</taxon>
        <taxon>Phakopsora</taxon>
    </lineage>
</organism>
<dbReference type="PANTHER" id="PTHR11452">
    <property type="entry name" value="ALPHA-GALACTOSIDASE/ALPHA-N-ACETYLGALACTOSAMINIDASE"/>
    <property type="match status" value="1"/>
</dbReference>
<dbReference type="InterPro" id="IPR013785">
    <property type="entry name" value="Aldolase_TIM"/>
</dbReference>
<gene>
    <name evidence="10" type="ORF">PPACK8108_LOCUS21348</name>
</gene>
<comment type="similarity">
    <text evidence="2 7">Belongs to the glycosyl hydrolase 27 family.</text>
</comment>
<evidence type="ECO:0000256" key="6">
    <source>
        <dbReference type="ARBA" id="ARBA00023295"/>
    </source>
</evidence>
<dbReference type="Pfam" id="PF17801">
    <property type="entry name" value="Melibiase_C"/>
    <property type="match status" value="1"/>
</dbReference>
<dbReference type="SUPFAM" id="SSF51011">
    <property type="entry name" value="Glycosyl hydrolase domain"/>
    <property type="match status" value="1"/>
</dbReference>
<dbReference type="GO" id="GO:0005975">
    <property type="term" value="P:carbohydrate metabolic process"/>
    <property type="evidence" value="ECO:0007669"/>
    <property type="project" value="InterPro"/>
</dbReference>
<dbReference type="PANTHER" id="PTHR11452:SF75">
    <property type="entry name" value="ALPHA-GALACTOSIDASE MEL1"/>
    <property type="match status" value="1"/>
</dbReference>
<protein>
    <recommendedName>
        <fullName evidence="3 7">Alpha-galactosidase</fullName>
        <ecNumber evidence="3 7">3.2.1.22</ecNumber>
    </recommendedName>
    <alternativeName>
        <fullName evidence="7">Melibiase</fullName>
    </alternativeName>
</protein>
<keyword evidence="7" id="KW-1015">Disulfide bond</keyword>